<accession>A0A430HSK3</accession>
<name>A0A430HSK3_9BURK</name>
<comment type="caution">
    <text evidence="1">The sequence shown here is derived from an EMBL/GenBank/DDBJ whole genome shotgun (WGS) entry which is preliminary data.</text>
</comment>
<protein>
    <submittedName>
        <fullName evidence="1">Uncharacterized protein</fullName>
    </submittedName>
</protein>
<evidence type="ECO:0000313" key="2">
    <source>
        <dbReference type="Proteomes" id="UP000278085"/>
    </source>
</evidence>
<keyword evidence="2" id="KW-1185">Reference proteome</keyword>
<dbReference type="Proteomes" id="UP000278085">
    <property type="component" value="Unassembled WGS sequence"/>
</dbReference>
<evidence type="ECO:0000313" key="1">
    <source>
        <dbReference type="EMBL" id="RSZ60525.1"/>
    </source>
</evidence>
<dbReference type="InterPro" id="IPR058961">
    <property type="entry name" value="YafT"/>
</dbReference>
<dbReference type="RefSeq" id="WP_126072934.1">
    <property type="nucleotide sequence ID" value="NZ_CP051166.1"/>
</dbReference>
<gene>
    <name evidence="1" type="ORF">EJB06_05280</name>
</gene>
<sequence length="110" mass="12139">MLSGATYAGHLRLAAARSGTEKIMVYWGVLESGRENLSTEVVSWVPILGALVPDENQRMRIRLKVALIAVKTGHWSMFSPEPFDDVDFSSRGSRAAGLRPGWRASRLLDP</sequence>
<organism evidence="1 2">
    <name type="scientific">Massilia atriviolacea</name>
    <dbReference type="NCBI Taxonomy" id="2495579"/>
    <lineage>
        <taxon>Bacteria</taxon>
        <taxon>Pseudomonadati</taxon>
        <taxon>Pseudomonadota</taxon>
        <taxon>Betaproteobacteria</taxon>
        <taxon>Burkholderiales</taxon>
        <taxon>Oxalobacteraceae</taxon>
        <taxon>Telluria group</taxon>
        <taxon>Massilia</taxon>
    </lineage>
</organism>
<proteinExistence type="predicted"/>
<dbReference type="AlphaFoldDB" id="A0A430HSK3"/>
<dbReference type="Pfam" id="PF25851">
    <property type="entry name" value="YafT"/>
    <property type="match status" value="1"/>
</dbReference>
<reference evidence="1 2" key="1">
    <citation type="submission" date="2018-12" db="EMBL/GenBank/DDBJ databases">
        <authorList>
            <person name="Yang E."/>
        </authorList>
    </citation>
    <scope>NUCLEOTIDE SEQUENCE [LARGE SCALE GENOMIC DNA]</scope>
    <source>
        <strain evidence="1 2">SOD</strain>
    </source>
</reference>
<dbReference type="EMBL" id="RXLQ01000002">
    <property type="protein sequence ID" value="RSZ60525.1"/>
    <property type="molecule type" value="Genomic_DNA"/>
</dbReference>
<dbReference type="OrthoDB" id="6637722at2"/>